<dbReference type="HOGENOM" id="CLU_083261_0_0_3"/>
<dbReference type="OrthoDB" id="507484at2"/>
<dbReference type="EMBL" id="CP001291">
    <property type="protein sequence ID" value="ACK71902.1"/>
    <property type="molecule type" value="Genomic_DNA"/>
</dbReference>
<dbReference type="RefSeq" id="WP_015955495.1">
    <property type="nucleotide sequence ID" value="NC_011729.1"/>
</dbReference>
<evidence type="ECO:0008006" key="4">
    <source>
        <dbReference type="Google" id="ProtNLM"/>
    </source>
</evidence>
<feature type="chain" id="PRO_5002858997" description="PEP-CTERM sorting domain-containing protein" evidence="1">
    <location>
        <begin position="32"/>
        <end position="292"/>
    </location>
</feature>
<dbReference type="Proteomes" id="UP000002384">
    <property type="component" value="Chromosome"/>
</dbReference>
<accession>B7KGH5</accession>
<sequence>MLNFNFSLKSFFKLTLLALVNSGVNCLPSYAATFTSLSHVYFEMRDFSLSPQGVGLINDGKVRIDASEGILEQSLDVDAAFSGEDIESFAYASIRNNLFGTGNDYYAKIEFSSSLFGAFPILAGQVLRFNFTGFLWLANQNNASHSSIFSLEEERISNSGSIQLFFQDNLNQNSVEGLNIFGRLNNYSLENLDLDTWEVDLGENITLTYQFEQISFADGNKYIQTIFTGTFEKYFTEDTQLTLVAVVDSCNYASQTVNNNNCAIVPEPPNHLAVIVLVLIGGSIKLFSRVKN</sequence>
<proteinExistence type="predicted"/>
<evidence type="ECO:0000313" key="2">
    <source>
        <dbReference type="EMBL" id="ACK71902.1"/>
    </source>
</evidence>
<evidence type="ECO:0000256" key="1">
    <source>
        <dbReference type="SAM" id="SignalP"/>
    </source>
</evidence>
<keyword evidence="3" id="KW-1185">Reference proteome</keyword>
<reference evidence="3" key="1">
    <citation type="journal article" date="2011" name="MBio">
        <title>Novel metabolic attributes of the genus Cyanothece, comprising a group of unicellular nitrogen-fixing Cyanobacteria.</title>
        <authorList>
            <person name="Bandyopadhyay A."/>
            <person name="Elvitigala T."/>
            <person name="Welsh E."/>
            <person name="Stockel J."/>
            <person name="Liberton M."/>
            <person name="Min H."/>
            <person name="Sherman L.A."/>
            <person name="Pakrasi H.B."/>
        </authorList>
    </citation>
    <scope>NUCLEOTIDE SEQUENCE [LARGE SCALE GENOMIC DNA]</scope>
    <source>
        <strain evidence="3">PCC 7424</strain>
    </source>
</reference>
<evidence type="ECO:0000313" key="3">
    <source>
        <dbReference type="Proteomes" id="UP000002384"/>
    </source>
</evidence>
<dbReference type="eggNOG" id="ENOG5030QDG">
    <property type="taxonomic scope" value="Bacteria"/>
</dbReference>
<protein>
    <recommendedName>
        <fullName evidence="4">PEP-CTERM sorting domain-containing protein</fullName>
    </recommendedName>
</protein>
<gene>
    <name evidence="2" type="ordered locus">PCC7424_3510</name>
</gene>
<keyword evidence="1" id="KW-0732">Signal</keyword>
<dbReference type="AlphaFoldDB" id="B7KGH5"/>
<dbReference type="KEGG" id="cyc:PCC7424_3510"/>
<name>B7KGH5_GLOC7</name>
<organism evidence="2 3">
    <name type="scientific">Gloeothece citriformis (strain PCC 7424)</name>
    <name type="common">Cyanothece sp. (strain PCC 7424)</name>
    <dbReference type="NCBI Taxonomy" id="65393"/>
    <lineage>
        <taxon>Bacteria</taxon>
        <taxon>Bacillati</taxon>
        <taxon>Cyanobacteriota</taxon>
        <taxon>Cyanophyceae</taxon>
        <taxon>Oscillatoriophycideae</taxon>
        <taxon>Chroococcales</taxon>
        <taxon>Aphanothecaceae</taxon>
        <taxon>Gloeothece</taxon>
        <taxon>Gloeothece citriformis</taxon>
    </lineage>
</organism>
<feature type="signal peptide" evidence="1">
    <location>
        <begin position="1"/>
        <end position="31"/>
    </location>
</feature>